<evidence type="ECO:0000256" key="3">
    <source>
        <dbReference type="ARBA" id="ARBA00022679"/>
    </source>
</evidence>
<evidence type="ECO:0000313" key="9">
    <source>
        <dbReference type="EMBL" id="SVA15494.1"/>
    </source>
</evidence>
<name>A0A381TIA2_9ZZZZ</name>
<keyword evidence="4" id="KW-0450">Lipoyl</keyword>
<dbReference type="GO" id="GO:0031405">
    <property type="term" value="F:lipoic acid binding"/>
    <property type="evidence" value="ECO:0007669"/>
    <property type="project" value="TreeGrafter"/>
</dbReference>
<dbReference type="SUPFAM" id="SSF52777">
    <property type="entry name" value="CoA-dependent acyltransferases"/>
    <property type="match status" value="1"/>
</dbReference>
<dbReference type="PROSITE" id="PS50968">
    <property type="entry name" value="BIOTINYL_LIPOYL"/>
    <property type="match status" value="1"/>
</dbReference>
<dbReference type="Pfam" id="PF00364">
    <property type="entry name" value="Biotin_lipoyl"/>
    <property type="match status" value="1"/>
</dbReference>
<dbReference type="CDD" id="cd06849">
    <property type="entry name" value="lipoyl_domain"/>
    <property type="match status" value="1"/>
</dbReference>
<evidence type="ECO:0000259" key="8">
    <source>
        <dbReference type="PROSITE" id="PS51826"/>
    </source>
</evidence>
<keyword evidence="5" id="KW-0012">Acyltransferase</keyword>
<feature type="domain" description="Lipoyl-binding" evidence="7">
    <location>
        <begin position="2"/>
        <end position="77"/>
    </location>
</feature>
<feature type="region of interest" description="Disordered" evidence="6">
    <location>
        <begin position="78"/>
        <end position="124"/>
    </location>
</feature>
<dbReference type="GO" id="GO:0005737">
    <property type="term" value="C:cytoplasm"/>
    <property type="evidence" value="ECO:0007669"/>
    <property type="project" value="TreeGrafter"/>
</dbReference>
<dbReference type="Gene3D" id="4.10.320.10">
    <property type="entry name" value="E3-binding domain"/>
    <property type="match status" value="1"/>
</dbReference>
<dbReference type="Gene3D" id="2.40.50.100">
    <property type="match status" value="1"/>
</dbReference>
<dbReference type="GO" id="GO:0016407">
    <property type="term" value="F:acetyltransferase activity"/>
    <property type="evidence" value="ECO:0007669"/>
    <property type="project" value="TreeGrafter"/>
</dbReference>
<evidence type="ECO:0000256" key="1">
    <source>
        <dbReference type="ARBA" id="ARBA00001938"/>
    </source>
</evidence>
<dbReference type="InterPro" id="IPR050743">
    <property type="entry name" value="2-oxoacid_DH_E2_comp"/>
</dbReference>
<comment type="similarity">
    <text evidence="2">Belongs to the 2-oxoacid dehydrogenase family.</text>
</comment>
<dbReference type="AlphaFoldDB" id="A0A381TIA2"/>
<dbReference type="InterPro" id="IPR000089">
    <property type="entry name" value="Biotin_lipoyl"/>
</dbReference>
<comment type="cofactor">
    <cofactor evidence="1">
        <name>(R)-lipoate</name>
        <dbReference type="ChEBI" id="CHEBI:83088"/>
    </cofactor>
</comment>
<dbReference type="Pfam" id="PF00198">
    <property type="entry name" value="2-oxoacid_dh"/>
    <property type="match status" value="1"/>
</dbReference>
<dbReference type="Gene3D" id="3.30.559.10">
    <property type="entry name" value="Chloramphenicol acetyltransferase-like domain"/>
    <property type="match status" value="1"/>
</dbReference>
<sequence length="430" mass="47178">MVIDIVMPKMGESIIEGTVLEWKKKVGESIEVDEILLEIGTDKVDSEIPSPVSGKIMKLLAEPNDVIEVGRVIAQIDSEKDKRTEEEKGSSPAPEKPLEEKQVDTQAAMEDSQKKSSSTQPISKGKGRFFTSIVRKIATKEGISFDELNAISGSGSNNRVTKQDILTYIKSKGSKEPSPLTAPKTAGDRVSPGALVDERVEMDHMRKIIAEHMRKSVDSSAHVYVFSEVDMTHIVKYISKNGDRFKEKEGFSLTYTPFIVSGCVQALLNSKDMNSSLEGTTIVRKKNVNIGIAVALGDGLMVPVLSECEKLDFLQLAHKLQDLVKRTREKEISPEELQGSTFTITNFGVFDVISGTPIINQPNVGILGVGTIKKKPVVISTDKGDEICIRNIMMVSLGFDHRLIDGAEGSRFITSVCQNLINIDLQSLNL</sequence>
<evidence type="ECO:0000256" key="6">
    <source>
        <dbReference type="SAM" id="MobiDB-lite"/>
    </source>
</evidence>
<dbReference type="Pfam" id="PF02817">
    <property type="entry name" value="E3_binding"/>
    <property type="match status" value="1"/>
</dbReference>
<dbReference type="InterPro" id="IPR003016">
    <property type="entry name" value="2-oxoA_DH_lipoyl-BS"/>
</dbReference>
<dbReference type="PANTHER" id="PTHR43178">
    <property type="entry name" value="DIHYDROLIPOAMIDE ACETYLTRANSFERASE COMPONENT OF PYRUVATE DEHYDROGENASE COMPLEX"/>
    <property type="match status" value="1"/>
</dbReference>
<dbReference type="InterPro" id="IPR023213">
    <property type="entry name" value="CAT-like_dom_sf"/>
</dbReference>
<dbReference type="SUPFAM" id="SSF47005">
    <property type="entry name" value="Peripheral subunit-binding domain of 2-oxo acid dehydrogenase complex"/>
    <property type="match status" value="1"/>
</dbReference>
<feature type="compositionally biased region" description="Basic and acidic residues" evidence="6">
    <location>
        <begin position="78"/>
        <end position="89"/>
    </location>
</feature>
<evidence type="ECO:0000256" key="5">
    <source>
        <dbReference type="ARBA" id="ARBA00023315"/>
    </source>
</evidence>
<dbReference type="PANTHER" id="PTHR43178:SF5">
    <property type="entry name" value="LIPOAMIDE ACYLTRANSFERASE COMPONENT OF BRANCHED-CHAIN ALPHA-KETO ACID DEHYDROGENASE COMPLEX, MITOCHONDRIAL"/>
    <property type="match status" value="1"/>
</dbReference>
<gene>
    <name evidence="9" type="ORF">METZ01_LOCUS68348</name>
</gene>
<dbReference type="InterPro" id="IPR004167">
    <property type="entry name" value="PSBD"/>
</dbReference>
<dbReference type="InterPro" id="IPR036625">
    <property type="entry name" value="E3-bd_dom_sf"/>
</dbReference>
<dbReference type="PROSITE" id="PS51826">
    <property type="entry name" value="PSBD"/>
    <property type="match status" value="1"/>
</dbReference>
<dbReference type="PROSITE" id="PS00189">
    <property type="entry name" value="LIPOYL"/>
    <property type="match status" value="1"/>
</dbReference>
<organism evidence="9">
    <name type="scientific">marine metagenome</name>
    <dbReference type="NCBI Taxonomy" id="408172"/>
    <lineage>
        <taxon>unclassified sequences</taxon>
        <taxon>metagenomes</taxon>
        <taxon>ecological metagenomes</taxon>
    </lineage>
</organism>
<feature type="region of interest" description="Disordered" evidence="6">
    <location>
        <begin position="171"/>
        <end position="190"/>
    </location>
</feature>
<dbReference type="InterPro" id="IPR011053">
    <property type="entry name" value="Single_hybrid_motif"/>
</dbReference>
<reference evidence="9" key="1">
    <citation type="submission" date="2018-05" db="EMBL/GenBank/DDBJ databases">
        <authorList>
            <person name="Lanie J.A."/>
            <person name="Ng W.-L."/>
            <person name="Kazmierczak K.M."/>
            <person name="Andrzejewski T.M."/>
            <person name="Davidsen T.M."/>
            <person name="Wayne K.J."/>
            <person name="Tettelin H."/>
            <person name="Glass J.I."/>
            <person name="Rusch D."/>
            <person name="Podicherti R."/>
            <person name="Tsui H.-C.T."/>
            <person name="Winkler M.E."/>
        </authorList>
    </citation>
    <scope>NUCLEOTIDE SEQUENCE</scope>
</reference>
<dbReference type="InterPro" id="IPR001078">
    <property type="entry name" value="2-oxoacid_DH_actylTfrase"/>
</dbReference>
<evidence type="ECO:0008006" key="10">
    <source>
        <dbReference type="Google" id="ProtNLM"/>
    </source>
</evidence>
<protein>
    <recommendedName>
        <fullName evidence="10">Dihydrolipoamide acetyltransferase component of pyruvate dehydrogenase complex</fullName>
    </recommendedName>
</protein>
<accession>A0A381TIA2</accession>
<dbReference type="SUPFAM" id="SSF51230">
    <property type="entry name" value="Single hybrid motif"/>
    <property type="match status" value="1"/>
</dbReference>
<evidence type="ECO:0000259" key="7">
    <source>
        <dbReference type="PROSITE" id="PS50968"/>
    </source>
</evidence>
<proteinExistence type="inferred from homology"/>
<evidence type="ECO:0000256" key="2">
    <source>
        <dbReference type="ARBA" id="ARBA00007317"/>
    </source>
</evidence>
<evidence type="ECO:0000256" key="4">
    <source>
        <dbReference type="ARBA" id="ARBA00022823"/>
    </source>
</evidence>
<dbReference type="EMBL" id="UINC01004594">
    <property type="protein sequence ID" value="SVA15494.1"/>
    <property type="molecule type" value="Genomic_DNA"/>
</dbReference>
<keyword evidence="3" id="KW-0808">Transferase</keyword>
<feature type="domain" description="Peripheral subunit-binding (PSBD)" evidence="8">
    <location>
        <begin position="129"/>
        <end position="169"/>
    </location>
</feature>